<protein>
    <recommendedName>
        <fullName evidence="1">Spondin domain-containing protein</fullName>
    </recommendedName>
</protein>
<dbReference type="Gene3D" id="2.60.40.2130">
    <property type="entry name" value="F-spondin domain"/>
    <property type="match status" value="1"/>
</dbReference>
<evidence type="ECO:0000259" key="1">
    <source>
        <dbReference type="Pfam" id="PF06468"/>
    </source>
</evidence>
<dbReference type="InterPro" id="IPR038678">
    <property type="entry name" value="Spondin_N_sf"/>
</dbReference>
<dbReference type="EMBL" id="UOFW01000195">
    <property type="protein sequence ID" value="VAX07113.1"/>
    <property type="molecule type" value="Genomic_DNA"/>
</dbReference>
<gene>
    <name evidence="2" type="ORF">MNBD_ALPHA03-2040</name>
</gene>
<proteinExistence type="predicted"/>
<dbReference type="Pfam" id="PF06468">
    <property type="entry name" value="Spond_N"/>
    <property type="match status" value="1"/>
</dbReference>
<evidence type="ECO:0000313" key="2">
    <source>
        <dbReference type="EMBL" id="VAX07113.1"/>
    </source>
</evidence>
<organism evidence="2">
    <name type="scientific">hydrothermal vent metagenome</name>
    <dbReference type="NCBI Taxonomy" id="652676"/>
    <lineage>
        <taxon>unclassified sequences</taxon>
        <taxon>metagenomes</taxon>
        <taxon>ecological metagenomes</taxon>
    </lineage>
</organism>
<name>A0A3B1B5D6_9ZZZZ</name>
<dbReference type="AlphaFoldDB" id="A0A3B1B5D6"/>
<sequence length="279" mass="28827">MKNKVKMSIYAAVAGFLYLSTPAQAVPVKVEITNQFAAGGLALTPFWVGFQDGSFNTFDVGSAASSQVQAVAEGGNTAPITSLFSAQTTNGVQGTVTAPAGFAGAPVFEPGETASAIFNINAANNGYLSFLSMLIPTNDAFIGNADPMAYSLFDMSGNFTALDIIIYGTQVYDAGTEENLGNGSPFLPGAGAGTAEDGVIALHPGLDLEGGFNIFGALTPAGYTILEAAADFTVSAQLFEVARIRVTQVSEPAMVGIFGLALLGMIATSRRRHRLTLKT</sequence>
<feature type="domain" description="Spondin" evidence="1">
    <location>
        <begin position="54"/>
        <end position="185"/>
    </location>
</feature>
<dbReference type="NCBIfam" id="NF038123">
    <property type="entry name" value="NF038123_dom"/>
    <property type="match status" value="1"/>
</dbReference>
<dbReference type="InterPro" id="IPR009465">
    <property type="entry name" value="Spondin_N"/>
</dbReference>
<reference evidence="2" key="1">
    <citation type="submission" date="2018-06" db="EMBL/GenBank/DDBJ databases">
        <authorList>
            <person name="Zhirakovskaya E."/>
        </authorList>
    </citation>
    <scope>NUCLEOTIDE SEQUENCE</scope>
</reference>
<accession>A0A3B1B5D6</accession>